<dbReference type="PANTHER" id="PTHR10612">
    <property type="entry name" value="APOLIPOPROTEIN D"/>
    <property type="match status" value="1"/>
</dbReference>
<dbReference type="GO" id="GO:0000302">
    <property type="term" value="P:response to reactive oxygen species"/>
    <property type="evidence" value="ECO:0007669"/>
    <property type="project" value="TreeGrafter"/>
</dbReference>
<dbReference type="FunFam" id="2.40.128.20:FF:000003">
    <property type="entry name" value="Apolipoprotein D"/>
    <property type="match status" value="1"/>
</dbReference>
<dbReference type="InterPro" id="IPR002969">
    <property type="entry name" value="ApolipopD"/>
</dbReference>
<dbReference type="RefSeq" id="XP_038048597.1">
    <property type="nucleotide sequence ID" value="XM_038192669.1"/>
</dbReference>
<dbReference type="AlphaFoldDB" id="A0A913ZA06"/>
<evidence type="ECO:0000259" key="12">
    <source>
        <dbReference type="Pfam" id="PF08212"/>
    </source>
</evidence>
<evidence type="ECO:0000256" key="9">
    <source>
        <dbReference type="ARBA" id="ARBA00023180"/>
    </source>
</evidence>
<dbReference type="PROSITE" id="PS00213">
    <property type="entry name" value="LIPOCALIN"/>
    <property type="match status" value="1"/>
</dbReference>
<dbReference type="GO" id="GO:0005576">
    <property type="term" value="C:extracellular region"/>
    <property type="evidence" value="ECO:0007669"/>
    <property type="project" value="UniProtKB-SubCell"/>
</dbReference>
<dbReference type="Gene3D" id="2.40.128.20">
    <property type="match status" value="1"/>
</dbReference>
<reference evidence="13" key="1">
    <citation type="submission" date="2022-11" db="UniProtKB">
        <authorList>
            <consortium name="EnsemblMetazoa"/>
        </authorList>
    </citation>
    <scope>IDENTIFICATION</scope>
</reference>
<comment type="subcellular location">
    <subcellularLocation>
        <location evidence="1">Secreted</location>
    </subcellularLocation>
</comment>
<organism evidence="13 14">
    <name type="scientific">Patiria miniata</name>
    <name type="common">Bat star</name>
    <name type="synonym">Asterina miniata</name>
    <dbReference type="NCBI Taxonomy" id="46514"/>
    <lineage>
        <taxon>Eukaryota</taxon>
        <taxon>Metazoa</taxon>
        <taxon>Echinodermata</taxon>
        <taxon>Eleutherozoa</taxon>
        <taxon>Asterozoa</taxon>
        <taxon>Asteroidea</taxon>
        <taxon>Valvatacea</taxon>
        <taxon>Valvatida</taxon>
        <taxon>Asterinidae</taxon>
        <taxon>Patiria</taxon>
    </lineage>
</organism>
<evidence type="ECO:0000256" key="11">
    <source>
        <dbReference type="PIRNR" id="PIRNR036893"/>
    </source>
</evidence>
<protein>
    <recommendedName>
        <fullName evidence="3">Apolipoprotein D</fullName>
    </recommendedName>
</protein>
<dbReference type="PIRSF" id="PIRSF036893">
    <property type="entry name" value="Lipocalin_ApoD"/>
    <property type="match status" value="1"/>
</dbReference>
<comment type="similarity">
    <text evidence="2 11">Belongs to the calycin superfamily. Lipocalin family.</text>
</comment>
<evidence type="ECO:0000256" key="4">
    <source>
        <dbReference type="ARBA" id="ARBA00022448"/>
    </source>
</evidence>
<dbReference type="SUPFAM" id="SSF50814">
    <property type="entry name" value="Lipocalins"/>
    <property type="match status" value="1"/>
</dbReference>
<keyword evidence="7" id="KW-0446">Lipid-binding</keyword>
<dbReference type="OMA" id="WILYVDD"/>
<evidence type="ECO:0000313" key="13">
    <source>
        <dbReference type="EnsemblMetazoa" id="XP_038048597.1"/>
    </source>
</evidence>
<name>A0A913ZA06_PATMI</name>
<evidence type="ECO:0000256" key="8">
    <source>
        <dbReference type="ARBA" id="ARBA00023157"/>
    </source>
</evidence>
<dbReference type="GO" id="GO:0008289">
    <property type="term" value="F:lipid binding"/>
    <property type="evidence" value="ECO:0007669"/>
    <property type="project" value="UniProtKB-KW"/>
</dbReference>
<evidence type="ECO:0000256" key="2">
    <source>
        <dbReference type="ARBA" id="ARBA00006889"/>
    </source>
</evidence>
<evidence type="ECO:0000256" key="5">
    <source>
        <dbReference type="ARBA" id="ARBA00022525"/>
    </source>
</evidence>
<dbReference type="InterPro" id="IPR000566">
    <property type="entry name" value="Lipocln_cytosolic_FA-bd_dom"/>
</dbReference>
<dbReference type="GeneID" id="119722512"/>
<keyword evidence="8" id="KW-1015">Disulfide bond</keyword>
<dbReference type="Proteomes" id="UP000887568">
    <property type="component" value="Unplaced"/>
</dbReference>
<sequence length="190" mass="21613">MKSSTVFVGLLFAVFAACCQAQVFSWGNCPRVQVKEDFNATKYFGKWYEIMRFNKTSFEEGTRCIYAVYSNGTRPGTVGVRNAALRGTEVETAEGYAYAPDPTQPGKLKVRLSESWFAGNYWVLDTDYRSYAMVHSCTGFWLFNFQLNWLLSPIRNVTSDVVESALQRFETSGIDISNFIRANQTRCPDF</sequence>
<dbReference type="GO" id="GO:0005737">
    <property type="term" value="C:cytoplasm"/>
    <property type="evidence" value="ECO:0007669"/>
    <property type="project" value="TreeGrafter"/>
</dbReference>
<dbReference type="GO" id="GO:0006869">
    <property type="term" value="P:lipid transport"/>
    <property type="evidence" value="ECO:0007669"/>
    <property type="project" value="InterPro"/>
</dbReference>
<evidence type="ECO:0000256" key="10">
    <source>
        <dbReference type="ARBA" id="ARBA00023283"/>
    </source>
</evidence>
<feature type="chain" id="PRO_5038205194" description="Apolipoprotein D" evidence="11">
    <location>
        <begin position="22"/>
        <end position="190"/>
    </location>
</feature>
<dbReference type="PANTHER" id="PTHR10612:SF62">
    <property type="entry name" value="LIPOCALIN_CYTOSOLIC FATTY-ACID BINDING DOMAIN-CONTAINING PROTEIN"/>
    <property type="match status" value="1"/>
</dbReference>
<dbReference type="Pfam" id="PF08212">
    <property type="entry name" value="Lipocalin_2"/>
    <property type="match status" value="1"/>
</dbReference>
<dbReference type="CDD" id="cd19437">
    <property type="entry name" value="lipocalin_apoD-like"/>
    <property type="match status" value="1"/>
</dbReference>
<keyword evidence="4" id="KW-0813">Transport</keyword>
<evidence type="ECO:0000256" key="3">
    <source>
        <dbReference type="ARBA" id="ARBA00019890"/>
    </source>
</evidence>
<dbReference type="OrthoDB" id="565904at2759"/>
<keyword evidence="6 11" id="KW-0732">Signal</keyword>
<dbReference type="InterPro" id="IPR012674">
    <property type="entry name" value="Calycin"/>
</dbReference>
<keyword evidence="10" id="KW-0873">Pyrrolidone carboxylic acid</keyword>
<accession>A0A913ZA06</accession>
<evidence type="ECO:0000313" key="14">
    <source>
        <dbReference type="Proteomes" id="UP000887568"/>
    </source>
</evidence>
<dbReference type="GO" id="GO:0007420">
    <property type="term" value="P:brain development"/>
    <property type="evidence" value="ECO:0007669"/>
    <property type="project" value="InterPro"/>
</dbReference>
<feature type="domain" description="Lipocalin/cytosolic fatty-acid binding" evidence="12">
    <location>
        <begin position="39"/>
        <end position="184"/>
    </location>
</feature>
<dbReference type="GO" id="GO:0042246">
    <property type="term" value="P:tissue regeneration"/>
    <property type="evidence" value="ECO:0007669"/>
    <property type="project" value="InterPro"/>
</dbReference>
<evidence type="ECO:0000256" key="1">
    <source>
        <dbReference type="ARBA" id="ARBA00004613"/>
    </source>
</evidence>
<dbReference type="EnsemblMetazoa" id="XM_038192669.1">
    <property type="protein sequence ID" value="XP_038048597.1"/>
    <property type="gene ID" value="LOC119722512"/>
</dbReference>
<dbReference type="PRINTS" id="PR01219">
    <property type="entry name" value="APOLIPOPROTD"/>
</dbReference>
<keyword evidence="9" id="KW-0325">Glycoprotein</keyword>
<dbReference type="PROSITE" id="PS51257">
    <property type="entry name" value="PROKAR_LIPOPROTEIN"/>
    <property type="match status" value="1"/>
</dbReference>
<dbReference type="GO" id="GO:0006629">
    <property type="term" value="P:lipid metabolic process"/>
    <property type="evidence" value="ECO:0007669"/>
    <property type="project" value="TreeGrafter"/>
</dbReference>
<proteinExistence type="inferred from homology"/>
<evidence type="ECO:0000256" key="7">
    <source>
        <dbReference type="ARBA" id="ARBA00023121"/>
    </source>
</evidence>
<dbReference type="InterPro" id="IPR022272">
    <property type="entry name" value="Lipocalin_CS"/>
</dbReference>
<dbReference type="InterPro" id="IPR022271">
    <property type="entry name" value="Lipocalin_ApoD"/>
</dbReference>
<evidence type="ECO:0000256" key="6">
    <source>
        <dbReference type="ARBA" id="ARBA00022729"/>
    </source>
</evidence>
<keyword evidence="14" id="KW-1185">Reference proteome</keyword>
<keyword evidence="5" id="KW-0964">Secreted</keyword>
<feature type="signal peptide" evidence="11">
    <location>
        <begin position="1"/>
        <end position="21"/>
    </location>
</feature>